<gene>
    <name evidence="4" type="ORF">Vau01_120780</name>
</gene>
<proteinExistence type="predicted"/>
<dbReference type="PANTHER" id="PTHR30121:SF11">
    <property type="entry name" value="AAA+ ATPASE DOMAIN-CONTAINING PROTEIN"/>
    <property type="match status" value="1"/>
</dbReference>
<protein>
    <recommendedName>
        <fullName evidence="6">DNA helicase HerA, contains HAS-barrel and ATPase domains</fullName>
    </recommendedName>
</protein>
<feature type="region of interest" description="Disordered" evidence="1">
    <location>
        <begin position="848"/>
        <end position="884"/>
    </location>
</feature>
<organism evidence="4 5">
    <name type="scientific">Virgisporangium aurantiacum</name>
    <dbReference type="NCBI Taxonomy" id="175570"/>
    <lineage>
        <taxon>Bacteria</taxon>
        <taxon>Bacillati</taxon>
        <taxon>Actinomycetota</taxon>
        <taxon>Actinomycetes</taxon>
        <taxon>Micromonosporales</taxon>
        <taxon>Micromonosporaceae</taxon>
        <taxon>Virgisporangium</taxon>
    </lineage>
</organism>
<dbReference type="InterPro" id="IPR002789">
    <property type="entry name" value="HerA_central"/>
</dbReference>
<dbReference type="Pfam" id="PF12696">
    <property type="entry name" value="TraG-D_C"/>
    <property type="match status" value="1"/>
</dbReference>
<dbReference type="PANTHER" id="PTHR30121">
    <property type="entry name" value="UNCHARACTERIZED PROTEIN YJGR-RELATED"/>
    <property type="match status" value="1"/>
</dbReference>
<dbReference type="InterPro" id="IPR051162">
    <property type="entry name" value="T4SS_component"/>
</dbReference>
<dbReference type="Gene3D" id="3.40.50.300">
    <property type="entry name" value="P-loop containing nucleotide triphosphate hydrolases"/>
    <property type="match status" value="2"/>
</dbReference>
<feature type="domain" description="Helicase HerA central" evidence="2">
    <location>
        <begin position="462"/>
        <end position="537"/>
    </location>
</feature>
<dbReference type="InterPro" id="IPR032689">
    <property type="entry name" value="TraG-D_C"/>
</dbReference>
<feature type="region of interest" description="Disordered" evidence="1">
    <location>
        <begin position="295"/>
        <end position="318"/>
    </location>
</feature>
<feature type="compositionally biased region" description="Basic residues" evidence="1">
    <location>
        <begin position="875"/>
        <end position="884"/>
    </location>
</feature>
<dbReference type="AlphaFoldDB" id="A0A8J3ZI61"/>
<evidence type="ECO:0000259" key="2">
    <source>
        <dbReference type="Pfam" id="PF01935"/>
    </source>
</evidence>
<evidence type="ECO:0008006" key="6">
    <source>
        <dbReference type="Google" id="ProtNLM"/>
    </source>
</evidence>
<evidence type="ECO:0000256" key="1">
    <source>
        <dbReference type="SAM" id="MobiDB-lite"/>
    </source>
</evidence>
<keyword evidence="5" id="KW-1185">Reference proteome</keyword>
<name>A0A8J3ZI61_9ACTN</name>
<reference evidence="4" key="1">
    <citation type="submission" date="2021-01" db="EMBL/GenBank/DDBJ databases">
        <title>Whole genome shotgun sequence of Virgisporangium aurantiacum NBRC 16421.</title>
        <authorList>
            <person name="Komaki H."/>
            <person name="Tamura T."/>
        </authorList>
    </citation>
    <scope>NUCLEOTIDE SEQUENCE</scope>
    <source>
        <strain evidence="4">NBRC 16421</strain>
    </source>
</reference>
<dbReference type="CDD" id="cd01127">
    <property type="entry name" value="TrwB_TraG_TraD_VirD4"/>
    <property type="match status" value="2"/>
</dbReference>
<evidence type="ECO:0000259" key="3">
    <source>
        <dbReference type="Pfam" id="PF12696"/>
    </source>
</evidence>
<dbReference type="EMBL" id="BOPG01000121">
    <property type="protein sequence ID" value="GIJ64562.1"/>
    <property type="molecule type" value="Genomic_DNA"/>
</dbReference>
<accession>A0A8J3ZI61</accession>
<dbReference type="Proteomes" id="UP000612585">
    <property type="component" value="Unassembled WGS sequence"/>
</dbReference>
<evidence type="ECO:0000313" key="4">
    <source>
        <dbReference type="EMBL" id="GIJ64562.1"/>
    </source>
</evidence>
<evidence type="ECO:0000313" key="5">
    <source>
        <dbReference type="Proteomes" id="UP000612585"/>
    </source>
</evidence>
<sequence length="884" mass="94949">MTIFAHGAIPAPLHAPSHPPPDTAFDTVFLASPSQLPSPAPSPPVPGAGFVSEPSPVAAWLIDAAHWAAARPWLLAVAAALLVLWVAGRNLLDGWRHLRHAIDARLVTIAPPPEVDEHAAAALWANLHGVLTPSRLRRLFYGSPHVVWQYIWTGRQLRISVWVPGTVPPGAVEAAIRAAWPGAACTNDPGAPPPIPPRAAPATGGHLLPQAAEWLPFNTDFDADPLRALMAAGAQLRPGEYACVQVLARPAPPRRAAQARRAAGRLRDGKTAVPVINPAAPLLWLLEEFMPGRLSRTPRTSGNGSHPSSTGRRDPQVERDVRAILDKTAQPLWTAGIRYCLADTSHRDGSRPEGRLRGIADAVASSFAVYAARNRLGHRGRMSQPVAVVADRRLDAGFLLAGDELAALAALPRDLAVPGLDRARAKPMPAPVAVPAGGRGIKVLGDAEVGGHGVGLSVPDARYHLHVVGSTGSGKTTLLVNMAVDEIRAGRGTVVIDPHGDMVTDILDRLPASVAERMADRLVIYDPDQPNPPCLNPLEGDDPDLVVDNLVSIFGNIFAKAWGPRMDDVMRVACLTLLRHANVTLQHIPPLLNSAQFRSAMTVDLDDPAGLSGFWQWYDELNPALRSQVIGPVLARLRAFLLRDFVKKTMRFPRSSFDMGKVLDGGALLVRIPKGQLGEDTTRLLGSLVLAQVWQAATARATIAPDRRRDATLVIDEAQNFLTLANSLDTMLAEARKYRLSLVLAHQDLAQFPKDLLAAASSNARNKIYFTVAPEDARVLGRHTLPELDEHDLSHLDAYTAAARLVVGGRQTPAFTMRTRPPRPVAGEALAIRQAAAATVPVQDTSAIDELVERLSQPKQPGGKDGAGRQDRQGRQGRPKQSRS</sequence>
<comment type="caution">
    <text evidence="4">The sequence shown here is derived from an EMBL/GenBank/DDBJ whole genome shotgun (WGS) entry which is preliminary data.</text>
</comment>
<feature type="compositionally biased region" description="Polar residues" evidence="1">
    <location>
        <begin position="297"/>
        <end position="310"/>
    </location>
</feature>
<feature type="domain" description="TraD/TraG TraM recognition site" evidence="3">
    <location>
        <begin position="712"/>
        <end position="773"/>
    </location>
</feature>
<dbReference type="Pfam" id="PF01935">
    <property type="entry name" value="DUF87"/>
    <property type="match status" value="1"/>
</dbReference>
<dbReference type="SUPFAM" id="SSF52540">
    <property type="entry name" value="P-loop containing nucleoside triphosphate hydrolases"/>
    <property type="match status" value="1"/>
</dbReference>
<dbReference type="InterPro" id="IPR027417">
    <property type="entry name" value="P-loop_NTPase"/>
</dbReference>